<reference evidence="1" key="1">
    <citation type="submission" date="2021-05" db="EMBL/GenBank/DDBJ databases">
        <authorList>
            <person name="Alioto T."/>
            <person name="Alioto T."/>
            <person name="Gomez Garrido J."/>
        </authorList>
    </citation>
    <scope>NUCLEOTIDE SEQUENCE</scope>
</reference>
<proteinExistence type="predicted"/>
<dbReference type="EMBL" id="HBUE01305730">
    <property type="protein sequence ID" value="CAG6580836.1"/>
    <property type="molecule type" value="Transcribed_RNA"/>
</dbReference>
<dbReference type="EMBL" id="HBUE01305731">
    <property type="protein sequence ID" value="CAG6580845.1"/>
    <property type="molecule type" value="Transcribed_RNA"/>
</dbReference>
<dbReference type="EMBL" id="HBUE01199577">
    <property type="protein sequence ID" value="CAG6529055.1"/>
    <property type="molecule type" value="Transcribed_RNA"/>
</dbReference>
<organism evidence="1">
    <name type="scientific">Culex pipiens</name>
    <name type="common">House mosquito</name>
    <dbReference type="NCBI Taxonomy" id="7175"/>
    <lineage>
        <taxon>Eukaryota</taxon>
        <taxon>Metazoa</taxon>
        <taxon>Ecdysozoa</taxon>
        <taxon>Arthropoda</taxon>
        <taxon>Hexapoda</taxon>
        <taxon>Insecta</taxon>
        <taxon>Pterygota</taxon>
        <taxon>Neoptera</taxon>
        <taxon>Endopterygota</taxon>
        <taxon>Diptera</taxon>
        <taxon>Nematocera</taxon>
        <taxon>Culicoidea</taxon>
        <taxon>Culicidae</taxon>
        <taxon>Culicinae</taxon>
        <taxon>Culicini</taxon>
        <taxon>Culex</taxon>
        <taxon>Culex</taxon>
    </lineage>
</organism>
<evidence type="ECO:0000313" key="1">
    <source>
        <dbReference type="EMBL" id="CAG6529064.1"/>
    </source>
</evidence>
<sequence>MVLSLTLAITRSPSKTNWDRTPPKSRFKSAIVQTSRRTLASTRLDWITLLLAGWHHLGMVEQALPTTSLRNVKFHCPPGSALAPPASISLLFRICLLDISTSSVVLLKTFTAALIHQIRPNWSV</sequence>
<protein>
    <submittedName>
        <fullName evidence="1">(northern house mosquito) hypothetical protein</fullName>
    </submittedName>
</protein>
<dbReference type="EMBL" id="HBUE01111138">
    <property type="protein sequence ID" value="CAG6488942.1"/>
    <property type="molecule type" value="Transcribed_RNA"/>
</dbReference>
<dbReference type="EMBL" id="HBUE01199578">
    <property type="protein sequence ID" value="CAG6529064.1"/>
    <property type="molecule type" value="Transcribed_RNA"/>
</dbReference>
<name>A0A8D8H6D0_CULPI</name>
<dbReference type="AlphaFoldDB" id="A0A8D8H6D0"/>
<accession>A0A8D8H6D0</accession>